<dbReference type="OrthoDB" id="28886at2157"/>
<dbReference type="InterPro" id="IPR008719">
    <property type="entry name" value="N2O_reductase_NosL"/>
</dbReference>
<dbReference type="AlphaFoldDB" id="A3MXI9"/>
<dbReference type="SUPFAM" id="SSF160387">
    <property type="entry name" value="NosL/MerB-like"/>
    <property type="match status" value="1"/>
</dbReference>
<dbReference type="KEGG" id="pcl:Pcal_1940"/>
<name>A3MXI9_PYRCJ</name>
<sequence>MAKANYLVPLVVAVVVGLAAYFAGVSTAPTATVTQTVERTVTQTVTQAVVKRNALEEMFTNGTFAHRCILCGMDVSEAEKMGVSAIVTFSTGKTAKTDDIGCIFRMALMPVEKWPFIRRITNVTGLSTAEVRQALGDVVSVMVPDYESAKAGVPLYIDAKRAYYVIMQNLKTPMGDCVFAFADKDTAAKYNTTVYAYDQMLQLYKEVMQKTGMPRPNWCRSGGMMPSHGG</sequence>
<dbReference type="PANTHER" id="PTHR41247:SF1">
    <property type="entry name" value="HTH-TYPE TRANSCRIPTIONAL REPRESSOR YCNK"/>
    <property type="match status" value="1"/>
</dbReference>
<reference evidence="1" key="1">
    <citation type="submission" date="2007-02" db="EMBL/GenBank/DDBJ databases">
        <title>Complete sequence of Pyrobaculum calidifontis JCM 11548.</title>
        <authorList>
            <consortium name="US DOE Joint Genome Institute"/>
            <person name="Copeland A."/>
            <person name="Lucas S."/>
            <person name="Lapidus A."/>
            <person name="Barry K."/>
            <person name="Glavina del Rio T."/>
            <person name="Dalin E."/>
            <person name="Tice H."/>
            <person name="Pitluck S."/>
            <person name="Chain P."/>
            <person name="Malfatti S."/>
            <person name="Shin M."/>
            <person name="Vergez L."/>
            <person name="Schmutz J."/>
            <person name="Larimer F."/>
            <person name="Land M."/>
            <person name="Hauser L."/>
            <person name="Kyrpides N."/>
            <person name="Mikhailova N."/>
            <person name="Cozen A.E."/>
            <person name="Fitz-Gibbon S.T."/>
            <person name="House C.H."/>
            <person name="Saltikov C."/>
            <person name="Lowe T.M."/>
            <person name="Richardson P."/>
        </authorList>
    </citation>
    <scope>NUCLEOTIDE SEQUENCE [LARGE SCALE GENOMIC DNA]</scope>
    <source>
        <strain evidence="1">JCM 11548</strain>
    </source>
</reference>
<dbReference type="STRING" id="410359.Pcal_1940"/>
<proteinExistence type="predicted"/>
<organism evidence="1 2">
    <name type="scientific">Pyrobaculum calidifontis (strain DSM 21063 / JCM 11548 / VA1)</name>
    <dbReference type="NCBI Taxonomy" id="410359"/>
    <lineage>
        <taxon>Archaea</taxon>
        <taxon>Thermoproteota</taxon>
        <taxon>Thermoprotei</taxon>
        <taxon>Thermoproteales</taxon>
        <taxon>Thermoproteaceae</taxon>
        <taxon>Pyrobaculum</taxon>
    </lineage>
</organism>
<dbReference type="RefSeq" id="WP_011850614.1">
    <property type="nucleotide sequence ID" value="NC_009073.1"/>
</dbReference>
<dbReference type="eggNOG" id="arCOG04011">
    <property type="taxonomic scope" value="Archaea"/>
</dbReference>
<accession>A3MXI9</accession>
<dbReference type="Proteomes" id="UP000001431">
    <property type="component" value="Chromosome"/>
</dbReference>
<gene>
    <name evidence="1" type="ordered locus">Pcal_1940</name>
</gene>
<dbReference type="EMBL" id="CP000561">
    <property type="protein sequence ID" value="ABO09356.1"/>
    <property type="molecule type" value="Genomic_DNA"/>
</dbReference>
<evidence type="ECO:0000313" key="1">
    <source>
        <dbReference type="EMBL" id="ABO09356.1"/>
    </source>
</evidence>
<keyword evidence="2" id="KW-1185">Reference proteome</keyword>
<protein>
    <submittedName>
        <fullName evidence="1">Uncharacterized protein</fullName>
    </submittedName>
</protein>
<evidence type="ECO:0000313" key="2">
    <source>
        <dbReference type="Proteomes" id="UP000001431"/>
    </source>
</evidence>
<dbReference type="HOGENOM" id="CLU_1084238_0_0_2"/>
<dbReference type="GeneID" id="4908344"/>
<dbReference type="PANTHER" id="PTHR41247">
    <property type="entry name" value="HTH-TYPE TRANSCRIPTIONAL REPRESSOR YCNK"/>
    <property type="match status" value="1"/>
</dbReference>
<dbReference type="Pfam" id="PF05573">
    <property type="entry name" value="NosL"/>
    <property type="match status" value="1"/>
</dbReference>